<protein>
    <submittedName>
        <fullName evidence="1">Uncharacterized protein</fullName>
    </submittedName>
</protein>
<organism evidence="1 2">
    <name type="scientific">Photorhabdus temperata subsp. temperata Meg1</name>
    <dbReference type="NCBI Taxonomy" id="1393735"/>
    <lineage>
        <taxon>Bacteria</taxon>
        <taxon>Pseudomonadati</taxon>
        <taxon>Pseudomonadota</taxon>
        <taxon>Gammaproteobacteria</taxon>
        <taxon>Enterobacterales</taxon>
        <taxon>Morganellaceae</taxon>
        <taxon>Photorhabdus</taxon>
    </lineage>
</organism>
<proteinExistence type="predicted"/>
<name>A0A081RQY3_PHOTE</name>
<gene>
    <name evidence="1" type="ORF">MEG1DRAFT_04296</name>
</gene>
<dbReference type="Proteomes" id="UP000028002">
    <property type="component" value="Unassembled WGS sequence"/>
</dbReference>
<reference evidence="1 2" key="1">
    <citation type="submission" date="2014-03" db="EMBL/GenBank/DDBJ databases">
        <title>Draft Genome of Photorhabdus temperata Meg1.</title>
        <authorList>
            <person name="Hurst S.G.IV."/>
            <person name="Morris K."/>
            <person name="Thomas K."/>
            <person name="Tisa L.S."/>
        </authorList>
    </citation>
    <scope>NUCLEOTIDE SEQUENCE [LARGE SCALE GENOMIC DNA]</scope>
    <source>
        <strain evidence="1 2">Meg1</strain>
    </source>
</reference>
<evidence type="ECO:0000313" key="2">
    <source>
        <dbReference type="Proteomes" id="UP000028002"/>
    </source>
</evidence>
<sequence>MNTHQHQVNKETEFYKKIGYSDKEIIEHREIEYKRSIQGLDMNMPVSLIELSGDFT</sequence>
<comment type="caution">
    <text evidence="1">The sequence shown here is derived from an EMBL/GenBank/DDBJ whole genome shotgun (WGS) entry which is preliminary data.</text>
</comment>
<dbReference type="AlphaFoldDB" id="A0A081RQY3"/>
<evidence type="ECO:0000313" key="1">
    <source>
        <dbReference type="EMBL" id="KER01086.1"/>
    </source>
</evidence>
<dbReference type="RefSeq" id="WP_160171172.1">
    <property type="nucleotide sequence ID" value="NZ_CAWLUD010000107.1"/>
</dbReference>
<dbReference type="EMBL" id="JGVH01000107">
    <property type="protein sequence ID" value="KER01086.1"/>
    <property type="molecule type" value="Genomic_DNA"/>
</dbReference>
<accession>A0A081RQY3</accession>
<dbReference type="PATRIC" id="fig|1393735.3.peg.4400"/>